<reference evidence="4 5" key="1">
    <citation type="submission" date="2015-07" db="EMBL/GenBank/DDBJ databases">
        <authorList>
            <person name="Noorani M."/>
        </authorList>
    </citation>
    <scope>NUCLEOTIDE SEQUENCE [LARGE SCALE GENOMIC DNA]</scope>
    <source>
        <strain evidence="4 5">NRRL B-24567</strain>
    </source>
</reference>
<dbReference type="Gene3D" id="3.90.79.10">
    <property type="entry name" value="Nucleoside Triphosphate Pyrophosphohydrolase"/>
    <property type="match status" value="2"/>
</dbReference>
<dbReference type="InterPro" id="IPR020084">
    <property type="entry name" value="NUDIX_hydrolase_CS"/>
</dbReference>
<dbReference type="InterPro" id="IPR015797">
    <property type="entry name" value="NUDIX_hydrolase-like_dom_sf"/>
</dbReference>
<evidence type="ECO:0000259" key="3">
    <source>
        <dbReference type="PROSITE" id="PS51462"/>
    </source>
</evidence>
<dbReference type="RefSeq" id="WP_030819605.1">
    <property type="nucleotide sequence ID" value="NZ_LGCN01000001.1"/>
</dbReference>
<keyword evidence="5" id="KW-1185">Reference proteome</keyword>
<feature type="domain" description="Nudix hydrolase" evidence="3">
    <location>
        <begin position="28"/>
        <end position="164"/>
    </location>
</feature>
<dbReference type="CDD" id="cd18876">
    <property type="entry name" value="NUDIX_Hydrolase"/>
    <property type="match status" value="1"/>
</dbReference>
<dbReference type="AlphaFoldDB" id="A0A0M9XB50"/>
<accession>A0A0M9XB50</accession>
<dbReference type="SUPFAM" id="SSF55811">
    <property type="entry name" value="Nudix"/>
    <property type="match status" value="2"/>
</dbReference>
<proteinExistence type="predicted"/>
<dbReference type="OrthoDB" id="4247482at2"/>
<dbReference type="PANTHER" id="PTHR43046:SF14">
    <property type="entry name" value="MUTT_NUDIX FAMILY PROTEIN"/>
    <property type="match status" value="1"/>
</dbReference>
<dbReference type="InterPro" id="IPR000086">
    <property type="entry name" value="NUDIX_hydrolase_dom"/>
</dbReference>
<comment type="cofactor">
    <cofactor evidence="1">
        <name>Mg(2+)</name>
        <dbReference type="ChEBI" id="CHEBI:18420"/>
    </cofactor>
</comment>
<name>A0A0M9XB50_9ACTN</name>
<evidence type="ECO:0000313" key="4">
    <source>
        <dbReference type="EMBL" id="KOT46736.1"/>
    </source>
</evidence>
<comment type="caution">
    <text evidence="4">The sequence shown here is derived from an EMBL/GenBank/DDBJ whole genome shotgun (WGS) entry which is preliminary data.</text>
</comment>
<evidence type="ECO:0000256" key="1">
    <source>
        <dbReference type="ARBA" id="ARBA00001946"/>
    </source>
</evidence>
<protein>
    <submittedName>
        <fullName evidence="4">NUDIX hydrolase</fullName>
    </submittedName>
</protein>
<dbReference type="EMBL" id="LGCN01000001">
    <property type="protein sequence ID" value="KOT46736.1"/>
    <property type="molecule type" value="Genomic_DNA"/>
</dbReference>
<dbReference type="GO" id="GO:0016787">
    <property type="term" value="F:hydrolase activity"/>
    <property type="evidence" value="ECO:0007669"/>
    <property type="project" value="UniProtKB-KW"/>
</dbReference>
<sequence>MTVTPSPDTPPSTTMTDEEYGALRAAAALWVGTSVLITDERGRILVQHVDYRTTCLLPGGGVDENEPPAQGAGREVREELGVTTTVDRGLAVDWVSADSLDAPASMRFPGEILHVYDGGTWDNEQIAAIRLPDREITSIEFVEPARLPDLMAPGDARRALSALRARINAAGPSLLENGLPIAPTVLDRAGALRTARARHHLPFYIGPAPEQLSVVQVWGWLLGPDGRVLVLLEPDTGAALLPGGAPELPDRGEPLATLRREVREEAAAEFGASLLLGHLCDPDKPYARLRYAAPLTRLGPPSVDPATGRTHIRVLATPEQASELFDWGLPAADQLAAVHQARARLGIPRAARQPLTELPDATDLTTS</sequence>
<gene>
    <name evidence="4" type="ORF">ADK41_00505</name>
</gene>
<dbReference type="PATRIC" id="fig|36816.3.peg.108"/>
<dbReference type="PANTHER" id="PTHR43046">
    <property type="entry name" value="GDP-MANNOSE MANNOSYL HYDROLASE"/>
    <property type="match status" value="1"/>
</dbReference>
<evidence type="ECO:0000256" key="2">
    <source>
        <dbReference type="ARBA" id="ARBA00022801"/>
    </source>
</evidence>
<organism evidence="4 5">
    <name type="scientific">Streptomyces caelestis</name>
    <dbReference type="NCBI Taxonomy" id="36816"/>
    <lineage>
        <taxon>Bacteria</taxon>
        <taxon>Bacillati</taxon>
        <taxon>Actinomycetota</taxon>
        <taxon>Actinomycetes</taxon>
        <taxon>Kitasatosporales</taxon>
        <taxon>Streptomycetaceae</taxon>
        <taxon>Streptomyces</taxon>
    </lineage>
</organism>
<dbReference type="PROSITE" id="PS00893">
    <property type="entry name" value="NUDIX_BOX"/>
    <property type="match status" value="1"/>
</dbReference>
<keyword evidence="2 4" id="KW-0378">Hydrolase</keyword>
<dbReference type="PROSITE" id="PS51462">
    <property type="entry name" value="NUDIX"/>
    <property type="match status" value="1"/>
</dbReference>
<dbReference type="Pfam" id="PF00293">
    <property type="entry name" value="NUDIX"/>
    <property type="match status" value="1"/>
</dbReference>
<evidence type="ECO:0000313" key="5">
    <source>
        <dbReference type="Proteomes" id="UP000037773"/>
    </source>
</evidence>
<dbReference type="Proteomes" id="UP000037773">
    <property type="component" value="Unassembled WGS sequence"/>
</dbReference>